<keyword evidence="1" id="KW-0812">Transmembrane</keyword>
<sequence length="77" mass="8096">MLLGHLAVFALVQLVLGSGHDQSIGLVTIKEGLETLPEAAAMALGFNGFPIIATLAYWAIIIAANVFAWRMKPSSAS</sequence>
<keyword evidence="1" id="KW-0472">Membrane</keyword>
<protein>
    <submittedName>
        <fullName evidence="2">Uncharacterized protein</fullName>
    </submittedName>
</protein>
<organism evidence="2 3">
    <name type="scientific">Parvularcula mediterranea</name>
    <dbReference type="NCBI Taxonomy" id="2732508"/>
    <lineage>
        <taxon>Bacteria</taxon>
        <taxon>Pseudomonadati</taxon>
        <taxon>Pseudomonadota</taxon>
        <taxon>Alphaproteobacteria</taxon>
        <taxon>Parvularculales</taxon>
        <taxon>Parvularculaceae</taxon>
        <taxon>Parvularcula</taxon>
    </lineage>
</organism>
<reference evidence="2 3" key="1">
    <citation type="submission" date="2020-05" db="EMBL/GenBank/DDBJ databases">
        <title>Parvularcula mediterraneae sp. nov., isolated from polypropylene straw from shallow seawater of the seashore of Laganas in Zakynthos island, Greece.</title>
        <authorList>
            <person name="Szabo I."/>
            <person name="Al-Omari J."/>
            <person name="Rado J."/>
            <person name="Szerdahelyi G.S."/>
        </authorList>
    </citation>
    <scope>NUCLEOTIDE SEQUENCE [LARGE SCALE GENOMIC DNA]</scope>
    <source>
        <strain evidence="2 3">ZS-1/3</strain>
    </source>
</reference>
<dbReference type="Proteomes" id="UP000536835">
    <property type="component" value="Unassembled WGS sequence"/>
</dbReference>
<accession>A0A7Y3W5K7</accession>
<gene>
    <name evidence="2" type="ORF">HK107_08645</name>
</gene>
<name>A0A7Y3W5K7_9PROT</name>
<evidence type="ECO:0000313" key="2">
    <source>
        <dbReference type="EMBL" id="NNU16386.1"/>
    </source>
</evidence>
<dbReference type="EMBL" id="JABFCX010000002">
    <property type="protein sequence ID" value="NNU16386.1"/>
    <property type="molecule type" value="Genomic_DNA"/>
</dbReference>
<keyword evidence="3" id="KW-1185">Reference proteome</keyword>
<proteinExistence type="predicted"/>
<dbReference type="AlphaFoldDB" id="A0A7Y3W5K7"/>
<evidence type="ECO:0000313" key="3">
    <source>
        <dbReference type="Proteomes" id="UP000536835"/>
    </source>
</evidence>
<keyword evidence="1" id="KW-1133">Transmembrane helix</keyword>
<comment type="caution">
    <text evidence="2">The sequence shown here is derived from an EMBL/GenBank/DDBJ whole genome shotgun (WGS) entry which is preliminary data.</text>
</comment>
<evidence type="ECO:0000256" key="1">
    <source>
        <dbReference type="SAM" id="Phobius"/>
    </source>
</evidence>
<feature type="transmembrane region" description="Helical" evidence="1">
    <location>
        <begin position="41"/>
        <end position="68"/>
    </location>
</feature>
<dbReference type="RefSeq" id="WP_173198561.1">
    <property type="nucleotide sequence ID" value="NZ_JABFCX010000002.1"/>
</dbReference>